<feature type="transmembrane region" description="Helical" evidence="7">
    <location>
        <begin position="286"/>
        <end position="304"/>
    </location>
</feature>
<feature type="transmembrane region" description="Helical" evidence="7">
    <location>
        <begin position="203"/>
        <end position="225"/>
    </location>
</feature>
<keyword evidence="10" id="KW-1185">Reference proteome</keyword>
<keyword evidence="4 7" id="KW-0812">Transmembrane</keyword>
<evidence type="ECO:0000256" key="6">
    <source>
        <dbReference type="ARBA" id="ARBA00023136"/>
    </source>
</evidence>
<feature type="transmembrane region" description="Helical" evidence="7">
    <location>
        <begin position="29"/>
        <end position="47"/>
    </location>
</feature>
<dbReference type="PROSITE" id="PS50850">
    <property type="entry name" value="MFS"/>
    <property type="match status" value="1"/>
</dbReference>
<dbReference type="SUPFAM" id="SSF103473">
    <property type="entry name" value="MFS general substrate transporter"/>
    <property type="match status" value="2"/>
</dbReference>
<evidence type="ECO:0000313" key="10">
    <source>
        <dbReference type="Proteomes" id="UP000826651"/>
    </source>
</evidence>
<accession>A0ABS7S7R9</accession>
<dbReference type="PANTHER" id="PTHR42718">
    <property type="entry name" value="MAJOR FACILITATOR SUPERFAMILY MULTIDRUG TRANSPORTER MFSC"/>
    <property type="match status" value="1"/>
</dbReference>
<protein>
    <submittedName>
        <fullName evidence="9">MFS transporter</fullName>
    </submittedName>
</protein>
<evidence type="ECO:0000313" key="9">
    <source>
        <dbReference type="EMBL" id="MBZ2195943.1"/>
    </source>
</evidence>
<proteinExistence type="predicted"/>
<dbReference type="InterPro" id="IPR004638">
    <property type="entry name" value="EmrB-like"/>
</dbReference>
<feature type="transmembrane region" description="Helical" evidence="7">
    <location>
        <begin position="145"/>
        <end position="167"/>
    </location>
</feature>
<evidence type="ECO:0000256" key="4">
    <source>
        <dbReference type="ARBA" id="ARBA00022692"/>
    </source>
</evidence>
<keyword evidence="6 7" id="KW-0472">Membrane</keyword>
<feature type="transmembrane region" description="Helical" evidence="7">
    <location>
        <begin position="384"/>
        <end position="404"/>
    </location>
</feature>
<reference evidence="9 10" key="1">
    <citation type="submission" date="2021-04" db="EMBL/GenBank/DDBJ databases">
        <title>Ruania sp. nov., isolated from sandy soil of mangrove forest.</title>
        <authorList>
            <person name="Ge X."/>
            <person name="Huang R."/>
            <person name="Liu W."/>
        </authorList>
    </citation>
    <scope>NUCLEOTIDE SEQUENCE [LARGE SCALE GENOMIC DNA]</scope>
    <source>
        <strain evidence="9 10">N2-46</strain>
    </source>
</reference>
<keyword evidence="3" id="KW-1003">Cell membrane</keyword>
<dbReference type="CDD" id="cd17321">
    <property type="entry name" value="MFS_MMR_MDR_like"/>
    <property type="match status" value="1"/>
</dbReference>
<feature type="transmembrane region" description="Helical" evidence="7">
    <location>
        <begin position="336"/>
        <end position="363"/>
    </location>
</feature>
<feature type="transmembrane region" description="Helical" evidence="7">
    <location>
        <begin position="179"/>
        <end position="197"/>
    </location>
</feature>
<evidence type="ECO:0000256" key="5">
    <source>
        <dbReference type="ARBA" id="ARBA00022989"/>
    </source>
</evidence>
<feature type="transmembrane region" description="Helical" evidence="7">
    <location>
        <begin position="59"/>
        <end position="78"/>
    </location>
</feature>
<dbReference type="InterPro" id="IPR011701">
    <property type="entry name" value="MFS"/>
</dbReference>
<comment type="caution">
    <text evidence="9">The sequence shown here is derived from an EMBL/GenBank/DDBJ whole genome shotgun (WGS) entry which is preliminary data.</text>
</comment>
<name>A0ABS7S7R9_9MICO</name>
<evidence type="ECO:0000259" key="8">
    <source>
        <dbReference type="PROSITE" id="PS50850"/>
    </source>
</evidence>
<keyword evidence="5 7" id="KW-1133">Transmembrane helix</keyword>
<feature type="transmembrane region" description="Helical" evidence="7">
    <location>
        <begin position="246"/>
        <end position="266"/>
    </location>
</feature>
<dbReference type="PANTHER" id="PTHR42718:SF42">
    <property type="entry name" value="EXPORT PROTEIN"/>
    <property type="match status" value="1"/>
</dbReference>
<feature type="domain" description="Major facilitator superfamily (MFS) profile" evidence="8">
    <location>
        <begin position="1"/>
        <end position="439"/>
    </location>
</feature>
<evidence type="ECO:0000256" key="7">
    <source>
        <dbReference type="SAM" id="Phobius"/>
    </source>
</evidence>
<feature type="transmembrane region" description="Helical" evidence="7">
    <location>
        <begin position="311"/>
        <end position="330"/>
    </location>
</feature>
<dbReference type="Proteomes" id="UP000826651">
    <property type="component" value="Unassembled WGS sequence"/>
</dbReference>
<dbReference type="InterPro" id="IPR020846">
    <property type="entry name" value="MFS_dom"/>
</dbReference>
<comment type="subcellular location">
    <subcellularLocation>
        <location evidence="1">Cell membrane</location>
        <topology evidence="1">Multi-pass membrane protein</topology>
    </subcellularLocation>
</comment>
<feature type="transmembrane region" description="Helical" evidence="7">
    <location>
        <begin position="416"/>
        <end position="434"/>
    </location>
</feature>
<dbReference type="PRINTS" id="PR01036">
    <property type="entry name" value="TCRTETB"/>
</dbReference>
<dbReference type="InterPro" id="IPR036259">
    <property type="entry name" value="MFS_trans_sf"/>
</dbReference>
<evidence type="ECO:0000256" key="3">
    <source>
        <dbReference type="ARBA" id="ARBA00022475"/>
    </source>
</evidence>
<dbReference type="EMBL" id="JAGSHT010000007">
    <property type="protein sequence ID" value="MBZ2195943.1"/>
    <property type="molecule type" value="Genomic_DNA"/>
</dbReference>
<organism evidence="9 10">
    <name type="scientific">Occultella gossypii</name>
    <dbReference type="NCBI Taxonomy" id="2800820"/>
    <lineage>
        <taxon>Bacteria</taxon>
        <taxon>Bacillati</taxon>
        <taxon>Actinomycetota</taxon>
        <taxon>Actinomycetes</taxon>
        <taxon>Micrococcales</taxon>
        <taxon>Ruaniaceae</taxon>
        <taxon>Occultella</taxon>
    </lineage>
</organism>
<feature type="transmembrane region" description="Helical" evidence="7">
    <location>
        <begin position="118"/>
        <end position="139"/>
    </location>
</feature>
<evidence type="ECO:0000256" key="1">
    <source>
        <dbReference type="ARBA" id="ARBA00004651"/>
    </source>
</evidence>
<dbReference type="NCBIfam" id="TIGR00711">
    <property type="entry name" value="efflux_EmrB"/>
    <property type="match status" value="1"/>
</dbReference>
<dbReference type="Gene3D" id="1.20.1250.20">
    <property type="entry name" value="MFS general substrate transporter like domains"/>
    <property type="match status" value="1"/>
</dbReference>
<feature type="transmembrane region" description="Helical" evidence="7">
    <location>
        <begin position="84"/>
        <end position="106"/>
    </location>
</feature>
<sequence length="440" mass="45355">MFMATLDNLVMTGALPVIAAELHPSVEQLQWFVNAYTLAFATFMIPAATLGDRLGRRRVFLAGIVVFTLGSVAAALSGSSEALIAARALQGVGAAAILPLSLTLLADAVPDHRRPLAIGVWGGVSGLGIAIGPLVGGAVVEGVNWAAIFWLNVPVAAVAIPLAIRGLRATRGRRQRLDLPGLVLAGTGILVGVWAIVDANEAGWSSVRIIAMLAAAVVLLVLFVLRQARTDHALVPLRLYRLRSFSAANAAAFTFSLGMFGAVFLLTQFLQISQGFSPLEAGVRTLPWTAAPMLVAPLAGVLAGRIGVRPLVVTGLALQTVALGWMAWSIHTDPSVYAALVPAFVLAGLGMGLTFAPLSTAVLADVAESERATASSVNSTMREIGVTLGVAVLTAVFLGAGGGFEPGTYARGLVPALAVGAATLAVATGVSMFLPRHRRG</sequence>
<dbReference type="Gene3D" id="1.20.1720.10">
    <property type="entry name" value="Multidrug resistance protein D"/>
    <property type="match status" value="1"/>
</dbReference>
<dbReference type="Pfam" id="PF07690">
    <property type="entry name" value="MFS_1"/>
    <property type="match status" value="1"/>
</dbReference>
<keyword evidence="2" id="KW-0813">Transport</keyword>
<evidence type="ECO:0000256" key="2">
    <source>
        <dbReference type="ARBA" id="ARBA00022448"/>
    </source>
</evidence>
<gene>
    <name evidence="9" type="ORF">KCQ71_07250</name>
</gene>